<dbReference type="STRING" id="2045.KR76_05075"/>
<dbReference type="Pfam" id="PF13302">
    <property type="entry name" value="Acetyltransf_3"/>
    <property type="match status" value="1"/>
</dbReference>
<dbReference type="eggNOG" id="COG1670">
    <property type="taxonomic scope" value="Bacteria"/>
</dbReference>
<dbReference type="AlphaFoldDB" id="A0A0A1DT36"/>
<keyword evidence="1 5" id="KW-0808">Transferase</keyword>
<reference evidence="5 6" key="1">
    <citation type="journal article" date="2015" name="Genome Announc.">
        <title>Complete Genome Sequence of Steroid-Transforming Nocardioides simplex VKM Ac-2033D.</title>
        <authorList>
            <person name="Shtratnikova V.Y."/>
            <person name="Schelkunov M.I."/>
            <person name="Pekov Y.A."/>
            <person name="Fokina V.V."/>
            <person name="Logacheva M.D."/>
            <person name="Sokolov S.L."/>
            <person name="Bragin E.Y."/>
            <person name="Ashapkin V.V."/>
            <person name="Donova M.V."/>
        </authorList>
    </citation>
    <scope>NUCLEOTIDE SEQUENCE [LARGE SCALE GENOMIC DNA]</scope>
    <source>
        <strain evidence="5 6">VKM Ac-2033D</strain>
    </source>
</reference>
<dbReference type="InterPro" id="IPR051531">
    <property type="entry name" value="N-acetyltransferase"/>
</dbReference>
<dbReference type="SUPFAM" id="SSF55729">
    <property type="entry name" value="Acyl-CoA N-acyltransferases (Nat)"/>
    <property type="match status" value="1"/>
</dbReference>
<keyword evidence="2" id="KW-0012">Acyltransferase</keyword>
<dbReference type="InterPro" id="IPR016181">
    <property type="entry name" value="Acyl_CoA_acyltransferase"/>
</dbReference>
<proteinExistence type="inferred from homology"/>
<keyword evidence="6" id="KW-1185">Reference proteome</keyword>
<dbReference type="GO" id="GO:0008999">
    <property type="term" value="F:protein-N-terminal-alanine acetyltransferase activity"/>
    <property type="evidence" value="ECO:0007669"/>
    <property type="project" value="TreeGrafter"/>
</dbReference>
<evidence type="ECO:0000313" key="6">
    <source>
        <dbReference type="Proteomes" id="UP000030300"/>
    </source>
</evidence>
<feature type="domain" description="N-acetyltransferase" evidence="4">
    <location>
        <begin position="22"/>
        <end position="191"/>
    </location>
</feature>
<comment type="similarity">
    <text evidence="3">Belongs to the acetyltransferase family. RimJ subfamily.</text>
</comment>
<dbReference type="PANTHER" id="PTHR43792">
    <property type="entry name" value="GNAT FAMILY, PUTATIVE (AFU_ORTHOLOGUE AFUA_3G00765)-RELATED-RELATED"/>
    <property type="match status" value="1"/>
</dbReference>
<dbReference type="Proteomes" id="UP000030300">
    <property type="component" value="Chromosome"/>
</dbReference>
<dbReference type="PANTHER" id="PTHR43792:SF8">
    <property type="entry name" value="[RIBOSOMAL PROTEIN US5]-ALANINE N-ACETYLTRANSFERASE"/>
    <property type="match status" value="1"/>
</dbReference>
<dbReference type="Gene3D" id="3.40.630.30">
    <property type="match status" value="1"/>
</dbReference>
<evidence type="ECO:0000313" key="5">
    <source>
        <dbReference type="EMBL" id="AIY19728.2"/>
    </source>
</evidence>
<protein>
    <submittedName>
        <fullName evidence="5">Ribosomal-protein-S5p-alanine acetyltransferase</fullName>
    </submittedName>
</protein>
<accession>A0A0A1DT36</accession>
<gene>
    <name evidence="5" type="ORF">KR76_05075</name>
</gene>
<dbReference type="PROSITE" id="PS51186">
    <property type="entry name" value="GNAT"/>
    <property type="match status" value="1"/>
</dbReference>
<dbReference type="InterPro" id="IPR000182">
    <property type="entry name" value="GNAT_dom"/>
</dbReference>
<evidence type="ECO:0000259" key="4">
    <source>
        <dbReference type="PROSITE" id="PS51186"/>
    </source>
</evidence>
<dbReference type="HOGENOM" id="CLU_013985_40_0_11"/>
<sequence>MVVGVPGRAWPNELISGTDPVVRLRPIARSDARAWRAARRRNAVWLARWDATAPPGADARPTSFRVLVRRLRKAARRGTTYPFVVEVDGVFAGQVSVNNIVRGSAQFASVGYWIDQQFAGRGVIPRAVAMVIDHCFFVAGLHRIEICIRPENSNSLRVVEKLGVREVGYAPRFLHIDGDWRDHRIFAITKEEAPRGVLARLDHPTPD</sequence>
<dbReference type="KEGG" id="psim:KR76_05075"/>
<dbReference type="EMBL" id="CP009896">
    <property type="protein sequence ID" value="AIY19728.2"/>
    <property type="molecule type" value="Genomic_DNA"/>
</dbReference>
<evidence type="ECO:0000256" key="2">
    <source>
        <dbReference type="ARBA" id="ARBA00023315"/>
    </source>
</evidence>
<name>A0A0A1DT36_NOCSI</name>
<organism evidence="5 6">
    <name type="scientific">Nocardioides simplex</name>
    <name type="common">Arthrobacter simplex</name>
    <dbReference type="NCBI Taxonomy" id="2045"/>
    <lineage>
        <taxon>Bacteria</taxon>
        <taxon>Bacillati</taxon>
        <taxon>Actinomycetota</taxon>
        <taxon>Actinomycetes</taxon>
        <taxon>Propionibacteriales</taxon>
        <taxon>Nocardioidaceae</taxon>
        <taxon>Pimelobacter</taxon>
    </lineage>
</organism>
<evidence type="ECO:0000256" key="1">
    <source>
        <dbReference type="ARBA" id="ARBA00022679"/>
    </source>
</evidence>
<evidence type="ECO:0000256" key="3">
    <source>
        <dbReference type="ARBA" id="ARBA00038502"/>
    </source>
</evidence>
<dbReference type="GO" id="GO:0005737">
    <property type="term" value="C:cytoplasm"/>
    <property type="evidence" value="ECO:0007669"/>
    <property type="project" value="TreeGrafter"/>
</dbReference>